<keyword evidence="1" id="KW-0812">Transmembrane</keyword>
<dbReference type="Proteomes" id="UP000000719">
    <property type="component" value="Chromosome"/>
</dbReference>
<proteinExistence type="predicted"/>
<feature type="transmembrane region" description="Helical" evidence="1">
    <location>
        <begin position="62"/>
        <end position="89"/>
    </location>
</feature>
<dbReference type="AlphaFoldDB" id="B8CXV8"/>
<dbReference type="KEGG" id="hor:Hore_13750"/>
<feature type="transmembrane region" description="Helical" evidence="1">
    <location>
        <begin position="109"/>
        <end position="127"/>
    </location>
</feature>
<protein>
    <submittedName>
        <fullName evidence="2">Uncharacterized protein</fullName>
    </submittedName>
</protein>
<dbReference type="EMBL" id="CP001098">
    <property type="protein sequence ID" value="ACL70127.1"/>
    <property type="molecule type" value="Genomic_DNA"/>
</dbReference>
<reference evidence="2 3" key="1">
    <citation type="journal article" date="2009" name="PLoS ONE">
        <title>Genome analysis of the anaerobic thermohalophilic bacterium Halothermothrix orenii.</title>
        <authorList>
            <person name="Mavromatis K."/>
            <person name="Ivanova N."/>
            <person name="Anderson I."/>
            <person name="Lykidis A."/>
            <person name="Hooper S.D."/>
            <person name="Sun H."/>
            <person name="Kunin V."/>
            <person name="Lapidus A."/>
            <person name="Hugenholtz P."/>
            <person name="Patel B."/>
            <person name="Kyrpides N.C."/>
        </authorList>
    </citation>
    <scope>NUCLEOTIDE SEQUENCE [LARGE SCALE GENOMIC DNA]</scope>
    <source>
        <strain evidence="3">H 168 / OCM 544 / DSM 9562</strain>
    </source>
</reference>
<accession>B8CXV8</accession>
<feature type="transmembrane region" description="Helical" evidence="1">
    <location>
        <begin position="20"/>
        <end position="42"/>
    </location>
</feature>
<organism evidence="2 3">
    <name type="scientific">Halothermothrix orenii (strain H 168 / OCM 544 / DSM 9562)</name>
    <dbReference type="NCBI Taxonomy" id="373903"/>
    <lineage>
        <taxon>Bacteria</taxon>
        <taxon>Bacillati</taxon>
        <taxon>Bacillota</taxon>
        <taxon>Clostridia</taxon>
        <taxon>Halanaerobiales</taxon>
        <taxon>Halothermotrichaceae</taxon>
        <taxon>Halothermothrix</taxon>
    </lineage>
</organism>
<sequence length="242" mass="28443">MGIYVYLMILFLHKIGFWDISLLKNTIIWIVAVAFISSFRAVDNAKDINYFINVIKDNIKLIIILTFVVNLYSFSLIYELIQVFIITVLSMLVAFMNNNPEYQDKDSKLLINVLNTILAIIGFYALFHSIKMTISNLDSINLIKQLKLLFLPSVLSVMFTIYVYFLVIYSGYEQIFSRINFKKTIDDEYKLYLKFKTMLFCNINLNKIKNFIPRSKIMYNHINSKSDVKEILNDYKDNNFSV</sequence>
<gene>
    <name evidence="2" type="ordered locus">Hore_13750</name>
</gene>
<keyword evidence="3" id="KW-1185">Reference proteome</keyword>
<keyword evidence="1" id="KW-0472">Membrane</keyword>
<keyword evidence="1" id="KW-1133">Transmembrane helix</keyword>
<feature type="transmembrane region" description="Helical" evidence="1">
    <location>
        <begin position="148"/>
        <end position="172"/>
    </location>
</feature>
<evidence type="ECO:0000256" key="1">
    <source>
        <dbReference type="SAM" id="Phobius"/>
    </source>
</evidence>
<evidence type="ECO:0000313" key="3">
    <source>
        <dbReference type="Proteomes" id="UP000000719"/>
    </source>
</evidence>
<name>B8CXV8_HALOH</name>
<dbReference type="HOGENOM" id="CLU_077428_0_0_9"/>
<evidence type="ECO:0000313" key="2">
    <source>
        <dbReference type="EMBL" id="ACL70127.1"/>
    </source>
</evidence>
<dbReference type="eggNOG" id="ENOG503125V">
    <property type="taxonomic scope" value="Bacteria"/>
</dbReference>